<evidence type="ECO:0000313" key="2">
    <source>
        <dbReference type="WBParaSite" id="nRc.2.0.1.t27728-RA"/>
    </source>
</evidence>
<keyword evidence="1" id="KW-1185">Reference proteome</keyword>
<proteinExistence type="predicted"/>
<dbReference type="AlphaFoldDB" id="A0A915JNQ1"/>
<evidence type="ECO:0000313" key="1">
    <source>
        <dbReference type="Proteomes" id="UP000887565"/>
    </source>
</evidence>
<protein>
    <submittedName>
        <fullName evidence="2">Uncharacterized protein</fullName>
    </submittedName>
</protein>
<reference evidence="2" key="1">
    <citation type="submission" date="2022-11" db="UniProtKB">
        <authorList>
            <consortium name="WormBaseParasite"/>
        </authorList>
    </citation>
    <scope>IDENTIFICATION</scope>
</reference>
<accession>A0A915JNQ1</accession>
<dbReference type="WBParaSite" id="nRc.2.0.1.t27728-RA">
    <property type="protein sequence ID" value="nRc.2.0.1.t27728-RA"/>
    <property type="gene ID" value="nRc.2.0.1.g27728"/>
</dbReference>
<dbReference type="Proteomes" id="UP000887565">
    <property type="component" value="Unplaced"/>
</dbReference>
<organism evidence="1 2">
    <name type="scientific">Romanomermis culicivorax</name>
    <name type="common">Nematode worm</name>
    <dbReference type="NCBI Taxonomy" id="13658"/>
    <lineage>
        <taxon>Eukaryota</taxon>
        <taxon>Metazoa</taxon>
        <taxon>Ecdysozoa</taxon>
        <taxon>Nematoda</taxon>
        <taxon>Enoplea</taxon>
        <taxon>Dorylaimia</taxon>
        <taxon>Mermithida</taxon>
        <taxon>Mermithoidea</taxon>
        <taxon>Mermithidae</taxon>
        <taxon>Romanomermis</taxon>
    </lineage>
</organism>
<sequence length="141" mass="16510">MGNRYDTFLLLFLFKRFTKHQLPRFITALFSISAGTITILMPEGVSAEEYAEYLVYDINSNNTKNLNRCSNKFVRPYIERIRNGGPRNNYHDEDEVEKFEFLKPSLHAMDKLQMQNGEVIQLDMVFCMASSYQQLKPLNLI</sequence>
<name>A0A915JNQ1_ROMCU</name>